<feature type="compositionally biased region" description="Basic and acidic residues" evidence="1">
    <location>
        <begin position="801"/>
        <end position="812"/>
    </location>
</feature>
<protein>
    <submittedName>
        <fullName evidence="2">Uncharacterized protein</fullName>
    </submittedName>
</protein>
<gene>
    <name evidence="2" type="ORF">LECACI_7A002899</name>
</gene>
<feature type="compositionally biased region" description="Polar residues" evidence="1">
    <location>
        <begin position="676"/>
        <end position="698"/>
    </location>
</feature>
<dbReference type="Proteomes" id="UP001296104">
    <property type="component" value="Unassembled WGS sequence"/>
</dbReference>
<feature type="region of interest" description="Disordered" evidence="1">
    <location>
        <begin position="782"/>
        <end position="834"/>
    </location>
</feature>
<proteinExistence type="predicted"/>
<feature type="compositionally biased region" description="Low complexity" evidence="1">
    <location>
        <begin position="892"/>
        <end position="903"/>
    </location>
</feature>
<feature type="region of interest" description="Disordered" evidence="1">
    <location>
        <begin position="1"/>
        <end position="61"/>
    </location>
</feature>
<feature type="compositionally biased region" description="Basic and acidic residues" evidence="1">
    <location>
        <begin position="1210"/>
        <end position="1222"/>
    </location>
</feature>
<keyword evidence="3" id="KW-1185">Reference proteome</keyword>
<comment type="caution">
    <text evidence="2">The sequence shown here is derived from an EMBL/GenBank/DDBJ whole genome shotgun (WGS) entry which is preliminary data.</text>
</comment>
<feature type="compositionally biased region" description="Acidic residues" evidence="1">
    <location>
        <begin position="1189"/>
        <end position="1198"/>
    </location>
</feature>
<feature type="compositionally biased region" description="Low complexity" evidence="1">
    <location>
        <begin position="782"/>
        <end position="800"/>
    </location>
</feature>
<feature type="compositionally biased region" description="Polar residues" evidence="1">
    <location>
        <begin position="294"/>
        <end position="315"/>
    </location>
</feature>
<name>A0AAI9E7F2_9PEZI</name>
<feature type="region of interest" description="Disordered" evidence="1">
    <location>
        <begin position="848"/>
        <end position="1040"/>
    </location>
</feature>
<feature type="compositionally biased region" description="Basic and acidic residues" evidence="1">
    <location>
        <begin position="1111"/>
        <end position="1120"/>
    </location>
</feature>
<dbReference type="AlphaFoldDB" id="A0AAI9E7F2"/>
<feature type="compositionally biased region" description="Basic and acidic residues" evidence="1">
    <location>
        <begin position="961"/>
        <end position="979"/>
    </location>
</feature>
<feature type="compositionally biased region" description="Polar residues" evidence="1">
    <location>
        <begin position="921"/>
        <end position="934"/>
    </location>
</feature>
<reference evidence="2" key="1">
    <citation type="submission" date="2023-11" db="EMBL/GenBank/DDBJ databases">
        <authorList>
            <person name="Alioto T."/>
            <person name="Alioto T."/>
            <person name="Gomez Garrido J."/>
        </authorList>
    </citation>
    <scope>NUCLEOTIDE SEQUENCE</scope>
</reference>
<feature type="compositionally biased region" description="Polar residues" evidence="1">
    <location>
        <begin position="132"/>
        <end position="149"/>
    </location>
</feature>
<evidence type="ECO:0000313" key="2">
    <source>
        <dbReference type="EMBL" id="CAK3928879.1"/>
    </source>
</evidence>
<sequence>MTTVRRVQADDAGSDQPSSSVGSACTAIYWPQSGMTPDDGSAGSPSYSPRSPSEYSDSQDVKDLIELANEDKASTATDVTSLSSWNNVPPPPPISAAPWRQNLLGLLGGHATRASVDSRPLGFGNFHVTFDTSNTPSRDTRVFGQTNVPESHASDARNCNVSDGASSRKDSRSGLGSATTPSMSKPAGNRHGEDHSSITDVARMDLLSDMIQRLKAENDIRAVDIATGLPVHPPRAAYSPLSWSLGLPSRLSLVSAVPLNCTFPRGQGIPTLLTDTGAQGYASTDAGPAPPEQPTTTRYPINLPPTTNGRSQSPEQDQFLMDDIDGPHTDYEHTDQPIAKMDERERIKRPWATITLAAPEPRYIPEDCTRTPPDEVPFMLVGSRTMALDRPVDMRWNLRLADLGPPPLEPYPKGPPLSNDIAYLYVDNRVWMRTPEERRMLAQFEENYREYLKPYWWEVGLARAEHFWLSRDRFRNSESFYIRAQRSFAGWIGRLISFGYSGILFQLEPIAGPLLHGSSRRGLCLISQLWTTTELPNFRFGVAYDVKERMQLLRQGGRCVKQRALELDREWQDVVHEFHKLHGFVMPTGKRQIEEDPIICYSAKARRLSSPDSSRERSPDGQPGPSGISGHERSAAPEASGFRPRSISFTPGTADGPRDDGIYREGAPRSGRPVNASFSISTHAEQTNGDSIRTQGNTMAGRPSLGTEARGRTGQRNSQPRVNASGSRSQGPYGASPGMQERYRESRIRDQAARRAAQIFGRRLERDNVGRRPTLGQWLASVLSGGRSSSESSTKSSLDSQRPRSSNEENPRQDQGAQRPSAMPDPNAALLRTSELRNWADRGWPSVSVDEALTPGRTPPPRRIVFPNPFKDRSYANSKVGEPSNRDGSGDSGPSASSSAGPSVRDNSGPHRSPGNRRKFSTNSAVPLQQSPETSHLRSMAAIFQEFQEEMENSSNEDGELDGRDANEPQDSNDTHDENPADTTVPSSDDGDAASPDPRRSMLEIYEGLSADRDDLSDGGSSEEPSSGSNSPPETSTPDQVTISFFGTTRDITYLRLTPTFVEYIRSQPEQIRQDMITHEDRKQAARNARRDNTLEGLRLVIPENDDAREDDATSHDVRRSSSMISPMDPSRNENLPSTASTSAWRELLGGATASAEHGQAVLLPQGAGHSGNVGARRDTGTVVGEVEVSDDELSEDMLEGRRSLKGKGRAVEYQREQRDSQSDGGAIA</sequence>
<feature type="region of interest" description="Disordered" evidence="1">
    <location>
        <begin position="1189"/>
        <end position="1229"/>
    </location>
</feature>
<accession>A0AAI9E7F2</accession>
<feature type="compositionally biased region" description="Low complexity" evidence="1">
    <location>
        <begin position="1018"/>
        <end position="1036"/>
    </location>
</feature>
<dbReference type="EMBL" id="CAVMBE010000013">
    <property type="protein sequence ID" value="CAK3928879.1"/>
    <property type="molecule type" value="Genomic_DNA"/>
</dbReference>
<feature type="region of interest" description="Disordered" evidence="1">
    <location>
        <begin position="606"/>
        <end position="754"/>
    </location>
</feature>
<evidence type="ECO:0000256" key="1">
    <source>
        <dbReference type="SAM" id="MobiDB-lite"/>
    </source>
</evidence>
<feature type="compositionally biased region" description="Acidic residues" evidence="1">
    <location>
        <begin position="947"/>
        <end position="960"/>
    </location>
</feature>
<feature type="compositionally biased region" description="Polar residues" evidence="1">
    <location>
        <begin position="174"/>
        <end position="183"/>
    </location>
</feature>
<feature type="compositionally biased region" description="Basic and acidic residues" evidence="1">
    <location>
        <begin position="656"/>
        <end position="667"/>
    </location>
</feature>
<feature type="region of interest" description="Disordered" evidence="1">
    <location>
        <begin position="275"/>
        <end position="315"/>
    </location>
</feature>
<evidence type="ECO:0000313" key="3">
    <source>
        <dbReference type="Proteomes" id="UP001296104"/>
    </source>
</evidence>
<organism evidence="2 3">
    <name type="scientific">Lecanosticta acicola</name>
    <dbReference type="NCBI Taxonomy" id="111012"/>
    <lineage>
        <taxon>Eukaryota</taxon>
        <taxon>Fungi</taxon>
        <taxon>Dikarya</taxon>
        <taxon>Ascomycota</taxon>
        <taxon>Pezizomycotina</taxon>
        <taxon>Dothideomycetes</taxon>
        <taxon>Dothideomycetidae</taxon>
        <taxon>Mycosphaerellales</taxon>
        <taxon>Mycosphaerellaceae</taxon>
        <taxon>Lecanosticta</taxon>
    </lineage>
</organism>
<feature type="compositionally biased region" description="Basic and acidic residues" evidence="1">
    <location>
        <begin position="741"/>
        <end position="753"/>
    </location>
</feature>
<feature type="region of interest" description="Disordered" evidence="1">
    <location>
        <begin position="1104"/>
        <end position="1138"/>
    </location>
</feature>
<feature type="compositionally biased region" description="Low complexity" evidence="1">
    <location>
        <begin position="41"/>
        <end position="58"/>
    </location>
</feature>
<feature type="region of interest" description="Disordered" evidence="1">
    <location>
        <begin position="132"/>
        <end position="197"/>
    </location>
</feature>
<feature type="compositionally biased region" description="Polar residues" evidence="1">
    <location>
        <begin position="714"/>
        <end position="730"/>
    </location>
</feature>